<dbReference type="EMBL" id="VIIS01001751">
    <property type="protein sequence ID" value="KAF0293375.1"/>
    <property type="molecule type" value="Genomic_DNA"/>
</dbReference>
<evidence type="ECO:0000313" key="2">
    <source>
        <dbReference type="EMBL" id="KAF0293375.1"/>
    </source>
</evidence>
<proteinExistence type="predicted"/>
<comment type="caution">
    <text evidence="2">The sequence shown here is derived from an EMBL/GenBank/DDBJ whole genome shotgun (WGS) entry which is preliminary data.</text>
</comment>
<accession>A0A6A4VHB8</accession>
<organism evidence="2 3">
    <name type="scientific">Amphibalanus amphitrite</name>
    <name type="common">Striped barnacle</name>
    <name type="synonym">Balanus amphitrite</name>
    <dbReference type="NCBI Taxonomy" id="1232801"/>
    <lineage>
        <taxon>Eukaryota</taxon>
        <taxon>Metazoa</taxon>
        <taxon>Ecdysozoa</taxon>
        <taxon>Arthropoda</taxon>
        <taxon>Crustacea</taxon>
        <taxon>Multicrustacea</taxon>
        <taxon>Cirripedia</taxon>
        <taxon>Thoracica</taxon>
        <taxon>Thoracicalcarea</taxon>
        <taxon>Balanomorpha</taxon>
        <taxon>Balanoidea</taxon>
        <taxon>Balanidae</taxon>
        <taxon>Amphibalaninae</taxon>
        <taxon>Amphibalanus</taxon>
    </lineage>
</organism>
<evidence type="ECO:0000256" key="1">
    <source>
        <dbReference type="SAM" id="MobiDB-lite"/>
    </source>
</evidence>
<evidence type="ECO:0000313" key="3">
    <source>
        <dbReference type="Proteomes" id="UP000440578"/>
    </source>
</evidence>
<reference evidence="2 3" key="1">
    <citation type="submission" date="2019-07" db="EMBL/GenBank/DDBJ databases">
        <title>Draft genome assembly of a fouling barnacle, Amphibalanus amphitrite (Darwin, 1854): The first reference genome for Thecostraca.</title>
        <authorList>
            <person name="Kim W."/>
        </authorList>
    </citation>
    <scope>NUCLEOTIDE SEQUENCE [LARGE SCALE GENOMIC DNA]</scope>
    <source>
        <strain evidence="2">SNU_AA5</strain>
        <tissue evidence="2">Soma without cirri and trophi</tissue>
    </source>
</reference>
<feature type="compositionally biased region" description="Polar residues" evidence="1">
    <location>
        <begin position="92"/>
        <end position="110"/>
    </location>
</feature>
<sequence>MSIWGKGPGKRAWEVLGSGWWGPSSPDSNRLRVHSALIGRRLSDNELLNPPKIRVASHSCGSSTGDLRAGLLPIRRHSSTCSNERRNSMFNLSPATSGSVPNTSLLTPSPGSMGRRKSAAGAALGAVGLSSSLKHRRSSYVAPGSSSGILQQLSTGVTPRQISAQVCGQLAAL</sequence>
<dbReference type="AlphaFoldDB" id="A0A6A4VHB8"/>
<keyword evidence="3" id="KW-1185">Reference proteome</keyword>
<protein>
    <submittedName>
        <fullName evidence="2">Uncharacterized protein</fullName>
    </submittedName>
</protein>
<dbReference type="OrthoDB" id="6359761at2759"/>
<gene>
    <name evidence="2" type="ORF">FJT64_008805</name>
</gene>
<name>A0A6A4VHB8_AMPAM</name>
<feature type="region of interest" description="Disordered" evidence="1">
    <location>
        <begin position="92"/>
        <end position="119"/>
    </location>
</feature>
<dbReference type="Proteomes" id="UP000440578">
    <property type="component" value="Unassembled WGS sequence"/>
</dbReference>